<dbReference type="EMBL" id="BSTJ01000003">
    <property type="protein sequence ID" value="GLY74891.1"/>
    <property type="molecule type" value="Genomic_DNA"/>
</dbReference>
<name>A0A9W6RFE9_9ACTN</name>
<evidence type="ECO:0000313" key="2">
    <source>
        <dbReference type="Proteomes" id="UP001165135"/>
    </source>
</evidence>
<reference evidence="1" key="1">
    <citation type="submission" date="2023-03" db="EMBL/GenBank/DDBJ databases">
        <title>Actinoallomurus iriomotensis NBRC 103681.</title>
        <authorList>
            <person name="Ichikawa N."/>
            <person name="Sato H."/>
            <person name="Tonouchi N."/>
        </authorList>
    </citation>
    <scope>NUCLEOTIDE SEQUENCE</scope>
    <source>
        <strain evidence="1">NBRC 103681</strain>
    </source>
</reference>
<accession>A0A9W6RFE9</accession>
<proteinExistence type="predicted"/>
<evidence type="ECO:0000313" key="1">
    <source>
        <dbReference type="EMBL" id="GLY74891.1"/>
    </source>
</evidence>
<dbReference type="AlphaFoldDB" id="A0A9W6RFE9"/>
<comment type="caution">
    <text evidence="1">The sequence shown here is derived from an EMBL/GenBank/DDBJ whole genome shotgun (WGS) entry which is preliminary data.</text>
</comment>
<sequence>MLAGRRSLDDLAERYGDDIAYHGSRDYIPLLEPRQMTWYHPPSGKRFPDGAPAIGADTGYDIPTFMALFSGRRRCTYMADTDGTVKYTVGDPVTPEGQDLNSLVGYVHVLERKHFETFTLDVPDGWPEPLSITRPPELRAHVPVRPLAVVKVTLEDFPHPITFE</sequence>
<gene>
    <name evidence="1" type="ORF">Airi01_031580</name>
</gene>
<dbReference type="Proteomes" id="UP001165135">
    <property type="component" value="Unassembled WGS sequence"/>
</dbReference>
<organism evidence="1 2">
    <name type="scientific">Actinoallomurus iriomotensis</name>
    <dbReference type="NCBI Taxonomy" id="478107"/>
    <lineage>
        <taxon>Bacteria</taxon>
        <taxon>Bacillati</taxon>
        <taxon>Actinomycetota</taxon>
        <taxon>Actinomycetes</taxon>
        <taxon>Streptosporangiales</taxon>
        <taxon>Thermomonosporaceae</taxon>
        <taxon>Actinoallomurus</taxon>
    </lineage>
</organism>
<protein>
    <submittedName>
        <fullName evidence="1">Uncharacterized protein</fullName>
    </submittedName>
</protein>